<dbReference type="AlphaFoldDB" id="A0A4R4UYF8"/>
<gene>
    <name evidence="2" type="ORF">E1292_36650</name>
</gene>
<dbReference type="Pfam" id="PF02665">
    <property type="entry name" value="Nitrate_red_gam"/>
    <property type="match status" value="1"/>
</dbReference>
<protein>
    <recommendedName>
        <fullName evidence="1">NarG-like domain-containing protein</fullName>
    </recommendedName>
</protein>
<sequence>MMTWGCVAMTRAHTLYKVNTTAGRGLLALLPFSHPVRASCTPLGGLLRPYIVYRRHGR</sequence>
<name>A0A4R4UYF8_9ACTN</name>
<dbReference type="Proteomes" id="UP000295258">
    <property type="component" value="Unassembled WGS sequence"/>
</dbReference>
<evidence type="ECO:0000259" key="1">
    <source>
        <dbReference type="Pfam" id="PF02665"/>
    </source>
</evidence>
<accession>A0A4R4UYF8</accession>
<evidence type="ECO:0000313" key="3">
    <source>
        <dbReference type="Proteomes" id="UP000295258"/>
    </source>
</evidence>
<evidence type="ECO:0000313" key="2">
    <source>
        <dbReference type="EMBL" id="TDC97667.1"/>
    </source>
</evidence>
<proteinExistence type="predicted"/>
<dbReference type="EMBL" id="SMKO01000149">
    <property type="protein sequence ID" value="TDC97667.1"/>
    <property type="molecule type" value="Genomic_DNA"/>
</dbReference>
<dbReference type="InterPro" id="IPR023234">
    <property type="entry name" value="NarG-like_domain"/>
</dbReference>
<comment type="caution">
    <text evidence="2">The sequence shown here is derived from an EMBL/GenBank/DDBJ whole genome shotgun (WGS) entry which is preliminary data.</text>
</comment>
<keyword evidence="3" id="KW-1185">Reference proteome</keyword>
<organism evidence="2 3">
    <name type="scientific">Nonomuraea deserti</name>
    <dbReference type="NCBI Taxonomy" id="1848322"/>
    <lineage>
        <taxon>Bacteria</taxon>
        <taxon>Bacillati</taxon>
        <taxon>Actinomycetota</taxon>
        <taxon>Actinomycetes</taxon>
        <taxon>Streptosporangiales</taxon>
        <taxon>Streptosporangiaceae</taxon>
        <taxon>Nonomuraea</taxon>
    </lineage>
</organism>
<feature type="domain" description="NarG-like" evidence="1">
    <location>
        <begin position="8"/>
        <end position="55"/>
    </location>
</feature>
<reference evidence="2 3" key="1">
    <citation type="submission" date="2019-03" db="EMBL/GenBank/DDBJ databases">
        <title>Draft genome sequences of novel Actinobacteria.</title>
        <authorList>
            <person name="Sahin N."/>
            <person name="Ay H."/>
            <person name="Saygin H."/>
        </authorList>
    </citation>
    <scope>NUCLEOTIDE SEQUENCE [LARGE SCALE GENOMIC DNA]</scope>
    <source>
        <strain evidence="2 3">KC310</strain>
    </source>
</reference>